<dbReference type="EMBL" id="NKQK01000023">
    <property type="protein sequence ID" value="PSR96608.1"/>
    <property type="molecule type" value="Genomic_DNA"/>
</dbReference>
<proteinExistence type="predicted"/>
<reference evidence="2" key="2">
    <citation type="journal article" date="2018" name="BMC Genomics">
        <title>A manually annotated Actinidia chinensis var. chinensis (kiwifruit) genome highlights the challenges associated with draft genomes and gene prediction in plants.</title>
        <authorList>
            <person name="Pilkington S.M."/>
            <person name="Crowhurst R."/>
            <person name="Hilario E."/>
            <person name="Nardozza S."/>
            <person name="Fraser L."/>
            <person name="Peng Y."/>
            <person name="Gunaseelan K."/>
            <person name="Simpson R."/>
            <person name="Tahir J."/>
            <person name="Deroles S.C."/>
            <person name="Templeton K."/>
            <person name="Luo Z."/>
            <person name="Davy M."/>
            <person name="Cheng C."/>
            <person name="McNeilage M."/>
            <person name="Scaglione D."/>
            <person name="Liu Y."/>
            <person name="Zhang Q."/>
            <person name="Datson P."/>
            <person name="De Silva N."/>
            <person name="Gardiner S.E."/>
            <person name="Bassett H."/>
            <person name="Chagne D."/>
            <person name="McCallum J."/>
            <person name="Dzierzon H."/>
            <person name="Deng C."/>
            <person name="Wang Y.Y."/>
            <person name="Barron L."/>
            <person name="Manako K."/>
            <person name="Bowen J."/>
            <person name="Foster T.M."/>
            <person name="Erridge Z.A."/>
            <person name="Tiffin H."/>
            <person name="Waite C.N."/>
            <person name="Davies K.M."/>
            <person name="Grierson E.P."/>
            <person name="Laing W.A."/>
            <person name="Kirk R."/>
            <person name="Chen X."/>
            <person name="Wood M."/>
            <person name="Montefiori M."/>
            <person name="Brummell D.A."/>
            <person name="Schwinn K.E."/>
            <person name="Catanach A."/>
            <person name="Fullerton C."/>
            <person name="Li D."/>
            <person name="Meiyalaghan S."/>
            <person name="Nieuwenhuizen N."/>
            <person name="Read N."/>
            <person name="Prakash R."/>
            <person name="Hunter D."/>
            <person name="Zhang H."/>
            <person name="McKenzie M."/>
            <person name="Knabel M."/>
            <person name="Harris A."/>
            <person name="Allan A.C."/>
            <person name="Gleave A."/>
            <person name="Chen A."/>
            <person name="Janssen B.J."/>
            <person name="Plunkett B."/>
            <person name="Ampomah-Dwamena C."/>
            <person name="Voogd C."/>
            <person name="Leif D."/>
            <person name="Lafferty D."/>
            <person name="Souleyre E.J.F."/>
            <person name="Varkonyi-Gasic E."/>
            <person name="Gambi F."/>
            <person name="Hanley J."/>
            <person name="Yao J.L."/>
            <person name="Cheung J."/>
            <person name="David K.M."/>
            <person name="Warren B."/>
            <person name="Marsh K."/>
            <person name="Snowden K.C."/>
            <person name="Lin-Wang K."/>
            <person name="Brian L."/>
            <person name="Martinez-Sanchez M."/>
            <person name="Wang M."/>
            <person name="Ileperuma N."/>
            <person name="Macnee N."/>
            <person name="Campin R."/>
            <person name="McAtee P."/>
            <person name="Drummond R.S.M."/>
            <person name="Espley R.V."/>
            <person name="Ireland H.S."/>
            <person name="Wu R."/>
            <person name="Atkinson R.G."/>
            <person name="Karunairetnam S."/>
            <person name="Bulley S."/>
            <person name="Chunkath S."/>
            <person name="Hanley Z."/>
            <person name="Storey R."/>
            <person name="Thrimawithana A.H."/>
            <person name="Thomson S."/>
            <person name="David C."/>
            <person name="Testolin R."/>
            <person name="Huang H."/>
            <person name="Hellens R.P."/>
            <person name="Schaffer R.J."/>
        </authorList>
    </citation>
    <scope>NUCLEOTIDE SEQUENCE [LARGE SCALE GENOMIC DNA]</scope>
    <source>
        <strain evidence="2">cv. Red5</strain>
    </source>
</reference>
<reference evidence="1 2" key="1">
    <citation type="submission" date="2017-07" db="EMBL/GenBank/DDBJ databases">
        <title>An improved, manually edited Actinidia chinensis var. chinensis (kiwifruit) genome highlights the challenges associated with draft genomes and gene prediction in plants.</title>
        <authorList>
            <person name="Pilkington S."/>
            <person name="Crowhurst R."/>
            <person name="Hilario E."/>
            <person name="Nardozza S."/>
            <person name="Fraser L."/>
            <person name="Peng Y."/>
            <person name="Gunaseelan K."/>
            <person name="Simpson R."/>
            <person name="Tahir J."/>
            <person name="Deroles S."/>
            <person name="Templeton K."/>
            <person name="Luo Z."/>
            <person name="Davy M."/>
            <person name="Cheng C."/>
            <person name="Mcneilage M."/>
            <person name="Scaglione D."/>
            <person name="Liu Y."/>
            <person name="Zhang Q."/>
            <person name="Datson P."/>
            <person name="De Silva N."/>
            <person name="Gardiner S."/>
            <person name="Bassett H."/>
            <person name="Chagne D."/>
            <person name="Mccallum J."/>
            <person name="Dzierzon H."/>
            <person name="Deng C."/>
            <person name="Wang Y.-Y."/>
            <person name="Barron N."/>
            <person name="Manako K."/>
            <person name="Bowen J."/>
            <person name="Foster T."/>
            <person name="Erridge Z."/>
            <person name="Tiffin H."/>
            <person name="Waite C."/>
            <person name="Davies K."/>
            <person name="Grierson E."/>
            <person name="Laing W."/>
            <person name="Kirk R."/>
            <person name="Chen X."/>
            <person name="Wood M."/>
            <person name="Montefiori M."/>
            <person name="Brummell D."/>
            <person name="Schwinn K."/>
            <person name="Catanach A."/>
            <person name="Fullerton C."/>
            <person name="Li D."/>
            <person name="Meiyalaghan S."/>
            <person name="Nieuwenhuizen N."/>
            <person name="Read N."/>
            <person name="Prakash R."/>
            <person name="Hunter D."/>
            <person name="Zhang H."/>
            <person name="Mckenzie M."/>
            <person name="Knabel M."/>
            <person name="Harris A."/>
            <person name="Allan A."/>
            <person name="Chen A."/>
            <person name="Janssen B."/>
            <person name="Plunkett B."/>
            <person name="Dwamena C."/>
            <person name="Voogd C."/>
            <person name="Leif D."/>
            <person name="Lafferty D."/>
            <person name="Souleyre E."/>
            <person name="Varkonyi-Gasic E."/>
            <person name="Gambi F."/>
            <person name="Hanley J."/>
            <person name="Yao J.-L."/>
            <person name="Cheung J."/>
            <person name="David K."/>
            <person name="Warren B."/>
            <person name="Marsh K."/>
            <person name="Snowden K."/>
            <person name="Lin-Wang K."/>
            <person name="Brian L."/>
            <person name="Martinez-Sanchez M."/>
            <person name="Wang M."/>
            <person name="Ileperuma N."/>
            <person name="Macnee N."/>
            <person name="Campin R."/>
            <person name="Mcatee P."/>
            <person name="Drummond R."/>
            <person name="Espley R."/>
            <person name="Ireland H."/>
            <person name="Wu R."/>
            <person name="Atkinson R."/>
            <person name="Karunairetnam S."/>
            <person name="Bulley S."/>
            <person name="Chunkath S."/>
            <person name="Hanley Z."/>
            <person name="Storey R."/>
            <person name="Thrimawithana A."/>
            <person name="Thomson S."/>
            <person name="David C."/>
            <person name="Testolin R."/>
        </authorList>
    </citation>
    <scope>NUCLEOTIDE SEQUENCE [LARGE SCALE GENOMIC DNA]</scope>
    <source>
        <strain evidence="2">cv. Red5</strain>
        <tissue evidence="1">Young leaf</tissue>
    </source>
</reference>
<dbReference type="GO" id="GO:0008233">
    <property type="term" value="F:peptidase activity"/>
    <property type="evidence" value="ECO:0007669"/>
    <property type="project" value="UniProtKB-KW"/>
</dbReference>
<dbReference type="InParanoid" id="A0A2R6PU65"/>
<dbReference type="GO" id="GO:0006508">
    <property type="term" value="P:proteolysis"/>
    <property type="evidence" value="ECO:0007669"/>
    <property type="project" value="UniProtKB-KW"/>
</dbReference>
<accession>A0A2R6PU65</accession>
<dbReference type="Proteomes" id="UP000241394">
    <property type="component" value="Chromosome LG23"/>
</dbReference>
<keyword evidence="2" id="KW-1185">Reference proteome</keyword>
<dbReference type="AlphaFoldDB" id="A0A2R6PU65"/>
<evidence type="ECO:0000313" key="1">
    <source>
        <dbReference type="EMBL" id="PSR96608.1"/>
    </source>
</evidence>
<gene>
    <name evidence="1" type="ORF">CEY00_Acc26660</name>
</gene>
<protein>
    <submittedName>
        <fullName evidence="1">Ubiquitin-like-specific protease</fullName>
    </submittedName>
</protein>
<dbReference type="STRING" id="1590841.A0A2R6PU65"/>
<keyword evidence="1" id="KW-0378">Hydrolase</keyword>
<evidence type="ECO:0000313" key="2">
    <source>
        <dbReference type="Proteomes" id="UP000241394"/>
    </source>
</evidence>
<keyword evidence="1" id="KW-0645">Protease</keyword>
<dbReference type="Gramene" id="PSR96608">
    <property type="protein sequence ID" value="PSR96608"/>
    <property type="gene ID" value="CEY00_Acc26660"/>
</dbReference>
<sequence>MGNVLSFQYDQAKNYAIHSIRYLKKDKEVIDVNEETDRDGVLKIVERDLQLSSSSMVSDSTNANLELGNSLERKLELLELPLNKKLFKTAERRNPKLSSLRFEIELNEKCHETLQLLRPAKRPEEKNGTQDVLREPFLPLTEEEEAVSRAFSNLNRLKVLVTQENSNMRSLEKFCNVLHQANVMETLDCRLVTQWLAKPEDRNFMDGLFLKAKNYTIQSIRYLKEEKEAIDVDEVTDRDGVLQDSSIEEKLELLELPLHKKLFETAERQNPKLSSLRFEIELNEKRNETLKLLCLARRPEEEDGTQDVFREPFLHLTEEEETEISRAFSLI</sequence>
<name>A0A2R6PU65_ACTCC</name>
<comment type="caution">
    <text evidence="1">The sequence shown here is derived from an EMBL/GenBank/DDBJ whole genome shotgun (WGS) entry which is preliminary data.</text>
</comment>
<organism evidence="1 2">
    <name type="scientific">Actinidia chinensis var. chinensis</name>
    <name type="common">Chinese soft-hair kiwi</name>
    <dbReference type="NCBI Taxonomy" id="1590841"/>
    <lineage>
        <taxon>Eukaryota</taxon>
        <taxon>Viridiplantae</taxon>
        <taxon>Streptophyta</taxon>
        <taxon>Embryophyta</taxon>
        <taxon>Tracheophyta</taxon>
        <taxon>Spermatophyta</taxon>
        <taxon>Magnoliopsida</taxon>
        <taxon>eudicotyledons</taxon>
        <taxon>Gunneridae</taxon>
        <taxon>Pentapetalae</taxon>
        <taxon>asterids</taxon>
        <taxon>Ericales</taxon>
        <taxon>Actinidiaceae</taxon>
        <taxon>Actinidia</taxon>
    </lineage>
</organism>